<dbReference type="AlphaFoldDB" id="A0A5A7Q2L3"/>
<dbReference type="GO" id="GO:0003743">
    <property type="term" value="F:translation initiation factor activity"/>
    <property type="evidence" value="ECO:0007669"/>
    <property type="project" value="UniProtKB-KW"/>
</dbReference>
<name>A0A5A7Q2L3_STRAF</name>
<evidence type="ECO:0000313" key="3">
    <source>
        <dbReference type="Proteomes" id="UP000325081"/>
    </source>
</evidence>
<keyword evidence="2" id="KW-0396">Initiation factor</keyword>
<accession>A0A5A7Q2L3</accession>
<evidence type="ECO:0000313" key="2">
    <source>
        <dbReference type="EMBL" id="GER39151.1"/>
    </source>
</evidence>
<feature type="region of interest" description="Disordered" evidence="1">
    <location>
        <begin position="107"/>
        <end position="127"/>
    </location>
</feature>
<proteinExistence type="predicted"/>
<sequence>MQLDEDPYSLIQMDSPYLSSSKKLGQLLASSPPLERMNASPPFTFLLVRSRRFGEISFKLLSLRKSHFARLTACTERRVCGRPFLSGTELRQHQTFKPLSLIEKSQSNKSSLLRAREPGPLVSQEAARRELEKRKKKKSGRALLCFAYQPSRYDYKALSSFH</sequence>
<comment type="caution">
    <text evidence="2">The sequence shown here is derived from an EMBL/GenBank/DDBJ whole genome shotgun (WGS) entry which is preliminary data.</text>
</comment>
<keyword evidence="3" id="KW-1185">Reference proteome</keyword>
<dbReference type="EMBL" id="BKCP01005572">
    <property type="protein sequence ID" value="GER39151.1"/>
    <property type="molecule type" value="Genomic_DNA"/>
</dbReference>
<dbReference type="Proteomes" id="UP000325081">
    <property type="component" value="Unassembled WGS sequence"/>
</dbReference>
<keyword evidence="2" id="KW-0648">Protein biosynthesis</keyword>
<reference evidence="3" key="1">
    <citation type="journal article" date="2019" name="Curr. Biol.">
        <title>Genome Sequence of Striga asiatica Provides Insight into the Evolution of Plant Parasitism.</title>
        <authorList>
            <person name="Yoshida S."/>
            <person name="Kim S."/>
            <person name="Wafula E.K."/>
            <person name="Tanskanen J."/>
            <person name="Kim Y.M."/>
            <person name="Honaas L."/>
            <person name="Yang Z."/>
            <person name="Spallek T."/>
            <person name="Conn C.E."/>
            <person name="Ichihashi Y."/>
            <person name="Cheong K."/>
            <person name="Cui S."/>
            <person name="Der J.P."/>
            <person name="Gundlach H."/>
            <person name="Jiao Y."/>
            <person name="Hori C."/>
            <person name="Ishida J.K."/>
            <person name="Kasahara H."/>
            <person name="Kiba T."/>
            <person name="Kim M.S."/>
            <person name="Koo N."/>
            <person name="Laohavisit A."/>
            <person name="Lee Y.H."/>
            <person name="Lumba S."/>
            <person name="McCourt P."/>
            <person name="Mortimer J.C."/>
            <person name="Mutuku J.M."/>
            <person name="Nomura T."/>
            <person name="Sasaki-Sekimoto Y."/>
            <person name="Seto Y."/>
            <person name="Wang Y."/>
            <person name="Wakatake T."/>
            <person name="Sakakibara H."/>
            <person name="Demura T."/>
            <person name="Yamaguchi S."/>
            <person name="Yoneyama K."/>
            <person name="Manabe R.I."/>
            <person name="Nelson D.C."/>
            <person name="Schulman A.H."/>
            <person name="Timko M.P."/>
            <person name="dePamphilis C.W."/>
            <person name="Choi D."/>
            <person name="Shirasu K."/>
        </authorList>
    </citation>
    <scope>NUCLEOTIDE SEQUENCE [LARGE SCALE GENOMIC DNA]</scope>
    <source>
        <strain evidence="3">cv. UVA1</strain>
    </source>
</reference>
<protein>
    <submittedName>
        <fullName evidence="2">Translation initiation factor IF-2</fullName>
    </submittedName>
</protein>
<gene>
    <name evidence="2" type="ORF">STAS_15706</name>
</gene>
<evidence type="ECO:0000256" key="1">
    <source>
        <dbReference type="SAM" id="MobiDB-lite"/>
    </source>
</evidence>
<organism evidence="2 3">
    <name type="scientific">Striga asiatica</name>
    <name type="common">Asiatic witchweed</name>
    <name type="synonym">Buchnera asiatica</name>
    <dbReference type="NCBI Taxonomy" id="4170"/>
    <lineage>
        <taxon>Eukaryota</taxon>
        <taxon>Viridiplantae</taxon>
        <taxon>Streptophyta</taxon>
        <taxon>Embryophyta</taxon>
        <taxon>Tracheophyta</taxon>
        <taxon>Spermatophyta</taxon>
        <taxon>Magnoliopsida</taxon>
        <taxon>eudicotyledons</taxon>
        <taxon>Gunneridae</taxon>
        <taxon>Pentapetalae</taxon>
        <taxon>asterids</taxon>
        <taxon>lamiids</taxon>
        <taxon>Lamiales</taxon>
        <taxon>Orobanchaceae</taxon>
        <taxon>Buchnereae</taxon>
        <taxon>Striga</taxon>
    </lineage>
</organism>